<dbReference type="Proteomes" id="UP000243723">
    <property type="component" value="Unassembled WGS sequence"/>
</dbReference>
<keyword evidence="4" id="KW-1185">Reference proteome</keyword>
<dbReference type="InterPro" id="IPR015424">
    <property type="entry name" value="PyrdxlP-dep_Trfase"/>
</dbReference>
<proteinExistence type="predicted"/>
<evidence type="ECO:0000259" key="2">
    <source>
        <dbReference type="Pfam" id="PF00266"/>
    </source>
</evidence>
<feature type="region of interest" description="Disordered" evidence="1">
    <location>
        <begin position="692"/>
        <end position="771"/>
    </location>
</feature>
<dbReference type="GO" id="GO:0043545">
    <property type="term" value="P:molybdopterin cofactor metabolic process"/>
    <property type="evidence" value="ECO:0007669"/>
    <property type="project" value="TreeGrafter"/>
</dbReference>
<feature type="region of interest" description="Disordered" evidence="1">
    <location>
        <begin position="1"/>
        <end position="83"/>
    </location>
</feature>
<feature type="domain" description="Aminotransferase class V" evidence="2">
    <location>
        <begin position="103"/>
        <end position="531"/>
    </location>
</feature>
<feature type="compositionally biased region" description="Polar residues" evidence="1">
    <location>
        <begin position="566"/>
        <end position="585"/>
    </location>
</feature>
<comment type="caution">
    <text evidence="3">The sequence shown here is derived from an EMBL/GenBank/DDBJ whole genome shotgun (WGS) entry which is preliminary data.</text>
</comment>
<dbReference type="SUPFAM" id="SSF53383">
    <property type="entry name" value="PLP-dependent transferases"/>
    <property type="match status" value="1"/>
</dbReference>
<dbReference type="InterPro" id="IPR015421">
    <property type="entry name" value="PyrdxlP-dep_Trfase_major"/>
</dbReference>
<dbReference type="PANTHER" id="PTHR14237">
    <property type="entry name" value="MOLYBDOPTERIN COFACTOR SULFURASE MOSC"/>
    <property type="match status" value="1"/>
</dbReference>
<gene>
    <name evidence="3" type="ORF">B9Z65_8953</name>
</gene>
<feature type="region of interest" description="Disordered" evidence="1">
    <location>
        <begin position="553"/>
        <end position="660"/>
    </location>
</feature>
<evidence type="ECO:0000256" key="1">
    <source>
        <dbReference type="SAM" id="MobiDB-lite"/>
    </source>
</evidence>
<dbReference type="AlphaFoldDB" id="A0A2P7ZYV8"/>
<protein>
    <submittedName>
        <fullName evidence="3">Molybdenum cofactor sulfurase</fullName>
    </submittedName>
</protein>
<dbReference type="InterPro" id="IPR000192">
    <property type="entry name" value="Aminotrans_V_dom"/>
</dbReference>
<dbReference type="STRING" id="40998.A0A2P7ZYV8"/>
<dbReference type="Gene3D" id="3.40.640.10">
    <property type="entry name" value="Type I PLP-dependent aspartate aminotransferase-like (Major domain)"/>
    <property type="match status" value="1"/>
</dbReference>
<evidence type="ECO:0000313" key="4">
    <source>
        <dbReference type="Proteomes" id="UP000243723"/>
    </source>
</evidence>
<evidence type="ECO:0000313" key="3">
    <source>
        <dbReference type="EMBL" id="PSK53398.1"/>
    </source>
</evidence>
<accession>A0A2P7ZYV8</accession>
<dbReference type="Pfam" id="PF00266">
    <property type="entry name" value="Aminotran_5"/>
    <property type="match status" value="1"/>
</dbReference>
<name>A0A2P7ZYV8_9PEZI</name>
<dbReference type="PANTHER" id="PTHR14237:SF80">
    <property type="entry name" value="MOLYBDENUM COFACTOR SULFURASE"/>
    <property type="match status" value="1"/>
</dbReference>
<sequence>MDFTLAGTPRDVSPVSSTDNLPSTSAPRRSSQSSGRGRSHQRLNHDRLRQVSASSSTSSEQDDNDYHTDFTTPAASDTGAEDTITGEVEEFRDREYPMLKGNVYLDTAGSALPTKSLLMESAWDLATNLYGNPHSTSAPSALASHKVDTTRTRVLRFFNADPADWDLIWTANATAAIKLVIESLRDHAAASNTPIWYGYHKDAHTSLVGIRELTKMHRCFLSDDEVDLWINSGGLGGPRARQIGLFAYPGQSNMTGRRLPYNWCGGIRRNLRKAKTYTLFDAAALASTAQLDLSDASNAPDFVAASFYKIFGKPDIGCLLVRKESREVFDSRRYFGGGTVEMIISLNDTWHAKKDSLYERLEDGTVPFHSIVELDHALDVHERLFGKMPMRFVGQHTGQLAKGMFDRASRLRHKNGAQVIRVYRDEKAQYGDPSTQGATMAFNVVDPKGRLWGYDDVEAMLNDSGIYVRSGSLCNPGGMASYLGWSAQEMRRAYDEGHRCSNPVQVLMGKATGVVRASLGAHSIADDVDRFIRFLEENYVDKLSEAPLDTVKDAQPLAHPPHAASVSGSDRTITAHTTPNPNHTYPHSPPITPGGAFDKIPRSDSATHGLPHPSTLPDLSRPTSRGPISRSQSQSQLHHPPPPQSTGQYPANPPLPFSTLTNALTSRTRNRKSLHNRAAKGMGMEVKVDVTGTTHAGAPPTPVSASSGGGGREGPNRLRKEMKEYGAEAETDGEDDGVSATAPSGVSASGRRRFGRSVVGLLGGKGRERGR</sequence>
<reference evidence="3 4" key="1">
    <citation type="submission" date="2017-05" db="EMBL/GenBank/DDBJ databases">
        <title>Draft genome sequence of Elsinoe australis.</title>
        <authorList>
            <person name="Cheng Q."/>
        </authorList>
    </citation>
    <scope>NUCLEOTIDE SEQUENCE [LARGE SCALE GENOMIC DNA]</scope>
    <source>
        <strain evidence="3 4">NL1</strain>
    </source>
</reference>
<organism evidence="3 4">
    <name type="scientific">Elsinoe australis</name>
    <dbReference type="NCBI Taxonomy" id="40998"/>
    <lineage>
        <taxon>Eukaryota</taxon>
        <taxon>Fungi</taxon>
        <taxon>Dikarya</taxon>
        <taxon>Ascomycota</taxon>
        <taxon>Pezizomycotina</taxon>
        <taxon>Dothideomycetes</taxon>
        <taxon>Dothideomycetidae</taxon>
        <taxon>Myriangiales</taxon>
        <taxon>Elsinoaceae</taxon>
        <taxon>Elsinoe</taxon>
    </lineage>
</organism>
<dbReference type="OrthoDB" id="10264306at2759"/>
<feature type="compositionally biased region" description="Acidic residues" evidence="1">
    <location>
        <begin position="727"/>
        <end position="737"/>
    </location>
</feature>
<dbReference type="GO" id="GO:0008265">
    <property type="term" value="F:molybdenum cofactor sulfurtransferase activity"/>
    <property type="evidence" value="ECO:0007669"/>
    <property type="project" value="TreeGrafter"/>
</dbReference>
<feature type="compositionally biased region" description="Polar residues" evidence="1">
    <location>
        <begin position="14"/>
        <end position="27"/>
    </location>
</feature>
<dbReference type="Gene3D" id="3.90.1150.10">
    <property type="entry name" value="Aspartate Aminotransferase, domain 1"/>
    <property type="match status" value="1"/>
</dbReference>
<feature type="compositionally biased region" description="Basic and acidic residues" evidence="1">
    <location>
        <begin position="714"/>
        <end position="726"/>
    </location>
</feature>
<dbReference type="EMBL" id="NHZQ01000095">
    <property type="protein sequence ID" value="PSK53398.1"/>
    <property type="molecule type" value="Genomic_DNA"/>
</dbReference>
<dbReference type="InterPro" id="IPR015422">
    <property type="entry name" value="PyrdxlP-dep_Trfase_small"/>
</dbReference>